<dbReference type="OMA" id="TFIFIWG"/>
<dbReference type="GeneID" id="13291602"/>
<dbReference type="eggNOG" id="ENOG502S8KA">
    <property type="taxonomic scope" value="Eukaryota"/>
</dbReference>
<dbReference type="HOGENOM" id="CLU_1175230_0_0_1"/>
<dbReference type="Pfam" id="PF16015">
    <property type="entry name" value="Promethin"/>
    <property type="match status" value="1"/>
</dbReference>
<dbReference type="Proteomes" id="UP000002668">
    <property type="component" value="Genome"/>
</dbReference>
<keyword evidence="2" id="KW-0472">Membrane</keyword>
<dbReference type="RefSeq" id="XP_003844498.1">
    <property type="nucleotide sequence ID" value="XM_003844450.1"/>
</dbReference>
<reference evidence="4" key="1">
    <citation type="journal article" date="2011" name="Nat. Commun.">
        <title>Effector diversification within compartments of the Leptosphaeria maculans genome affected by Repeat-Induced Point mutations.</title>
        <authorList>
            <person name="Rouxel T."/>
            <person name="Grandaubert J."/>
            <person name="Hane J.K."/>
            <person name="Hoede C."/>
            <person name="van de Wouw A.P."/>
            <person name="Couloux A."/>
            <person name="Dominguez V."/>
            <person name="Anthouard V."/>
            <person name="Bally P."/>
            <person name="Bourras S."/>
            <person name="Cozijnsen A.J."/>
            <person name="Ciuffetti L.M."/>
            <person name="Degrave A."/>
            <person name="Dilmaghani A."/>
            <person name="Duret L."/>
            <person name="Fudal I."/>
            <person name="Goodwin S.B."/>
            <person name="Gout L."/>
            <person name="Glaser N."/>
            <person name="Linglin J."/>
            <person name="Kema G.H.J."/>
            <person name="Lapalu N."/>
            <person name="Lawrence C.B."/>
            <person name="May K."/>
            <person name="Meyer M."/>
            <person name="Ollivier B."/>
            <person name="Poulain J."/>
            <person name="Schoch C.L."/>
            <person name="Simon A."/>
            <person name="Spatafora J.W."/>
            <person name="Stachowiak A."/>
            <person name="Turgeon B.G."/>
            <person name="Tyler B.M."/>
            <person name="Vincent D."/>
            <person name="Weissenbach J."/>
            <person name="Amselem J."/>
            <person name="Quesneville H."/>
            <person name="Oliver R.P."/>
            <person name="Wincker P."/>
            <person name="Balesdent M.-H."/>
            <person name="Howlett B.J."/>
        </authorList>
    </citation>
    <scope>NUCLEOTIDE SEQUENCE [LARGE SCALE GENOMIC DNA]</scope>
    <source>
        <strain evidence="4">JN3 / isolate v23.1.3 / race Av1-4-5-6-7-8</strain>
    </source>
</reference>
<proteinExistence type="predicted"/>
<gene>
    <name evidence="3" type="ORF">LEMA_P021490.1</name>
</gene>
<feature type="region of interest" description="Disordered" evidence="1">
    <location>
        <begin position="149"/>
        <end position="241"/>
    </location>
</feature>
<organism evidence="4">
    <name type="scientific">Leptosphaeria maculans (strain JN3 / isolate v23.1.3 / race Av1-4-5-6-7-8)</name>
    <name type="common">Blackleg fungus</name>
    <name type="synonym">Phoma lingam</name>
    <dbReference type="NCBI Taxonomy" id="985895"/>
    <lineage>
        <taxon>Eukaryota</taxon>
        <taxon>Fungi</taxon>
        <taxon>Dikarya</taxon>
        <taxon>Ascomycota</taxon>
        <taxon>Pezizomycotina</taxon>
        <taxon>Dothideomycetes</taxon>
        <taxon>Pleosporomycetidae</taxon>
        <taxon>Pleosporales</taxon>
        <taxon>Pleosporineae</taxon>
        <taxon>Leptosphaeriaceae</taxon>
        <taxon>Plenodomus</taxon>
        <taxon>Plenodomus lingam/Leptosphaeria maculans species complex</taxon>
    </lineage>
</organism>
<sequence length="256" mass="27605">MSNMFRNASGVVGNAGKQLQSTTKRVGNTIQATTDRMLPAQQRKEIAQTLRFFAEDNPKLAAFLATQAVLAGLPLILFVAFATTTLLVSLTTCLLLGLLASLAFTFMVVGFALIFVVPTVFIASCSATFIFIWGLVGYTILRRLNGGETPSKRGTRMGDKLHGLKKGQTGIHVGGEAGYGQDSKEVRKPSTKKHGASKSDDCDNASRRGNGGYANGENGHQSTIEWEQKWDNGVQPHPVSVEVDNPYQVLKAETEV</sequence>
<protein>
    <submittedName>
        <fullName evidence="3">Uncharacterized protein</fullName>
    </submittedName>
</protein>
<dbReference type="OrthoDB" id="3928876at2759"/>
<evidence type="ECO:0000256" key="2">
    <source>
        <dbReference type="SAM" id="Phobius"/>
    </source>
</evidence>
<feature type="compositionally biased region" description="Basic and acidic residues" evidence="1">
    <location>
        <begin position="197"/>
        <end position="206"/>
    </location>
</feature>
<dbReference type="AlphaFoldDB" id="E5ABH8"/>
<keyword evidence="4" id="KW-1185">Reference proteome</keyword>
<evidence type="ECO:0000313" key="4">
    <source>
        <dbReference type="Proteomes" id="UP000002668"/>
    </source>
</evidence>
<feature type="transmembrane region" description="Helical" evidence="2">
    <location>
        <begin position="60"/>
        <end position="81"/>
    </location>
</feature>
<feature type="transmembrane region" description="Helical" evidence="2">
    <location>
        <begin position="121"/>
        <end position="141"/>
    </location>
</feature>
<keyword evidence="2" id="KW-0812">Transmembrane</keyword>
<evidence type="ECO:0000313" key="3">
    <source>
        <dbReference type="EMBL" id="CBY01019.1"/>
    </source>
</evidence>
<accession>E5ABH8</accession>
<keyword evidence="2" id="KW-1133">Transmembrane helix</keyword>
<evidence type="ECO:0000256" key="1">
    <source>
        <dbReference type="SAM" id="MobiDB-lite"/>
    </source>
</evidence>
<dbReference type="InParanoid" id="E5ABH8"/>
<dbReference type="EMBL" id="FP929138">
    <property type="protein sequence ID" value="CBY01019.1"/>
    <property type="molecule type" value="Genomic_DNA"/>
</dbReference>
<feature type="transmembrane region" description="Helical" evidence="2">
    <location>
        <begin position="93"/>
        <end position="115"/>
    </location>
</feature>
<dbReference type="VEuPathDB" id="FungiDB:LEMA_P021490.1"/>
<name>E5ABH8_LEPMJ</name>
<dbReference type="STRING" id="985895.E5ABH8"/>